<keyword evidence="4" id="KW-0482">Metalloprotease</keyword>
<dbReference type="Proteomes" id="UP000664601">
    <property type="component" value="Unassembled WGS sequence"/>
</dbReference>
<dbReference type="Pfam" id="PF02517">
    <property type="entry name" value="Rce1-like"/>
    <property type="match status" value="1"/>
</dbReference>
<dbReference type="InterPro" id="IPR003675">
    <property type="entry name" value="Rce1/LyrA-like_dom"/>
</dbReference>
<feature type="transmembrane region" description="Helical" evidence="2">
    <location>
        <begin position="36"/>
        <end position="60"/>
    </location>
</feature>
<comment type="similarity">
    <text evidence="1">Belongs to the UPF0177 family.</text>
</comment>
<feature type="domain" description="CAAX prenyl protease 2/Lysostaphin resistance protein A-like" evidence="3">
    <location>
        <begin position="115"/>
        <end position="213"/>
    </location>
</feature>
<feature type="transmembrane region" description="Helical" evidence="2">
    <location>
        <begin position="153"/>
        <end position="170"/>
    </location>
</feature>
<dbReference type="RefSeq" id="WP_207675035.1">
    <property type="nucleotide sequence ID" value="NZ_JAFREM010000029.1"/>
</dbReference>
<keyword evidence="2" id="KW-1133">Transmembrane helix</keyword>
<accession>A0ABS3LEI1</accession>
<feature type="transmembrane region" description="Helical" evidence="2">
    <location>
        <begin position="72"/>
        <end position="96"/>
    </location>
</feature>
<evidence type="ECO:0000259" key="3">
    <source>
        <dbReference type="Pfam" id="PF02517"/>
    </source>
</evidence>
<organism evidence="4 5">
    <name type="scientific">Candidatus Enterococcus moelleringii</name>
    <dbReference type="NCBI Taxonomy" id="2815325"/>
    <lineage>
        <taxon>Bacteria</taxon>
        <taxon>Bacillati</taxon>
        <taxon>Bacillota</taxon>
        <taxon>Bacilli</taxon>
        <taxon>Lactobacillales</taxon>
        <taxon>Enterococcaceae</taxon>
        <taxon>Enterococcus</taxon>
    </lineage>
</organism>
<keyword evidence="4" id="KW-0378">Hydrolase</keyword>
<keyword evidence="5" id="KW-1185">Reference proteome</keyword>
<comment type="caution">
    <text evidence="4">The sequence shown here is derived from an EMBL/GenBank/DDBJ whole genome shotgun (WGS) entry which is preliminary data.</text>
</comment>
<protein>
    <submittedName>
        <fullName evidence="4">CPBP family intramembrane metalloprotease</fullName>
    </submittedName>
</protein>
<gene>
    <name evidence="4" type="ORF">JZO70_17860</name>
</gene>
<reference evidence="4 5" key="1">
    <citation type="submission" date="2021-03" db="EMBL/GenBank/DDBJ databases">
        <title>Enterococcal diversity collection.</title>
        <authorList>
            <person name="Gilmore M.S."/>
            <person name="Schwartzman J."/>
            <person name="Van Tyne D."/>
            <person name="Martin M."/>
            <person name="Earl A.M."/>
            <person name="Manson A.L."/>
            <person name="Straub T."/>
            <person name="Salamzade R."/>
            <person name="Saavedra J."/>
            <person name="Lebreton F."/>
            <person name="Prichula J."/>
            <person name="Schaufler K."/>
            <person name="Gaca A."/>
            <person name="Sgardioli B."/>
            <person name="Wagenaar J."/>
            <person name="Strong T."/>
        </authorList>
    </citation>
    <scope>NUCLEOTIDE SEQUENCE [LARGE SCALE GENOMIC DNA]</scope>
    <source>
        <strain evidence="4 5">669A</strain>
    </source>
</reference>
<keyword evidence="2" id="KW-0472">Membrane</keyword>
<dbReference type="EMBL" id="JAFREM010000029">
    <property type="protein sequence ID" value="MBO1308046.1"/>
    <property type="molecule type" value="Genomic_DNA"/>
</dbReference>
<sequence length="227" mass="25950">MFERIENTKPKTWGLILTPFLLIIGFAGRINNWPLSWLWLFAFSSIALIAQFGLGSYQIFLQPMKKGKWKSILGLTVLSFVLSFAASRVGILLFNNASNANPIAKVIVDNSLWENIYFFLTTWISLAGEELITAAVAFPLYHFLTKRFTSNKAFLLSSIFAALFFGSLHLSTYSWNWYQCLVIIGLTRIPFNYVWKRTDSLRGGIIAHTLYDYTLFLIMLIVALLQH</sequence>
<keyword evidence="2" id="KW-0812">Transmembrane</keyword>
<name>A0ABS3LEI1_9ENTE</name>
<keyword evidence="4" id="KW-0645">Protease</keyword>
<feature type="transmembrane region" description="Helical" evidence="2">
    <location>
        <begin position="205"/>
        <end position="225"/>
    </location>
</feature>
<feature type="transmembrane region" description="Helical" evidence="2">
    <location>
        <begin position="116"/>
        <end position="141"/>
    </location>
</feature>
<proteinExistence type="inferred from homology"/>
<evidence type="ECO:0000256" key="1">
    <source>
        <dbReference type="ARBA" id="ARBA00009067"/>
    </source>
</evidence>
<feature type="transmembrane region" description="Helical" evidence="2">
    <location>
        <begin position="12"/>
        <end position="30"/>
    </location>
</feature>
<evidence type="ECO:0000256" key="2">
    <source>
        <dbReference type="SAM" id="Phobius"/>
    </source>
</evidence>
<dbReference type="GO" id="GO:0008237">
    <property type="term" value="F:metallopeptidase activity"/>
    <property type="evidence" value="ECO:0007669"/>
    <property type="project" value="UniProtKB-KW"/>
</dbReference>
<evidence type="ECO:0000313" key="5">
    <source>
        <dbReference type="Proteomes" id="UP000664601"/>
    </source>
</evidence>
<evidence type="ECO:0000313" key="4">
    <source>
        <dbReference type="EMBL" id="MBO1308046.1"/>
    </source>
</evidence>